<feature type="compositionally biased region" description="Basic and acidic residues" evidence="10">
    <location>
        <begin position="370"/>
        <end position="379"/>
    </location>
</feature>
<dbReference type="InterPro" id="IPR001841">
    <property type="entry name" value="Znf_RING"/>
</dbReference>
<feature type="region of interest" description="Disordered" evidence="10">
    <location>
        <begin position="353"/>
        <end position="385"/>
    </location>
</feature>
<evidence type="ECO:0000256" key="6">
    <source>
        <dbReference type="ARBA" id="ARBA00022806"/>
    </source>
</evidence>
<dbReference type="SMART" id="SM00184">
    <property type="entry name" value="RING"/>
    <property type="match status" value="1"/>
</dbReference>
<dbReference type="KEGG" id="smo:SELMODRAFT_429547"/>
<evidence type="ECO:0000259" key="13">
    <source>
        <dbReference type="PROSITE" id="PS51194"/>
    </source>
</evidence>
<keyword evidence="4 9" id="KW-0863">Zinc-finger</keyword>
<feature type="compositionally biased region" description="Acidic residues" evidence="10">
    <location>
        <begin position="353"/>
        <end position="369"/>
    </location>
</feature>
<dbReference type="Gene3D" id="3.30.40.10">
    <property type="entry name" value="Zinc/RING finger domain, C3HC4 (zinc finger)"/>
    <property type="match status" value="1"/>
</dbReference>
<evidence type="ECO:0000256" key="2">
    <source>
        <dbReference type="ARBA" id="ARBA00022723"/>
    </source>
</evidence>
<feature type="region of interest" description="Disordered" evidence="10">
    <location>
        <begin position="748"/>
        <end position="768"/>
    </location>
</feature>
<reference evidence="14 15" key="1">
    <citation type="journal article" date="2011" name="Science">
        <title>The Selaginella genome identifies genetic changes associated with the evolution of vascular plants.</title>
        <authorList>
            <person name="Banks J.A."/>
            <person name="Nishiyama T."/>
            <person name="Hasebe M."/>
            <person name="Bowman J.L."/>
            <person name="Gribskov M."/>
            <person name="dePamphilis C."/>
            <person name="Albert V.A."/>
            <person name="Aono N."/>
            <person name="Aoyama T."/>
            <person name="Ambrose B.A."/>
            <person name="Ashton N.W."/>
            <person name="Axtell M.J."/>
            <person name="Barker E."/>
            <person name="Barker M.S."/>
            <person name="Bennetzen J.L."/>
            <person name="Bonawitz N.D."/>
            <person name="Chapple C."/>
            <person name="Cheng C."/>
            <person name="Correa L.G."/>
            <person name="Dacre M."/>
            <person name="DeBarry J."/>
            <person name="Dreyer I."/>
            <person name="Elias M."/>
            <person name="Engstrom E.M."/>
            <person name="Estelle M."/>
            <person name="Feng L."/>
            <person name="Finet C."/>
            <person name="Floyd S.K."/>
            <person name="Frommer W.B."/>
            <person name="Fujita T."/>
            <person name="Gramzow L."/>
            <person name="Gutensohn M."/>
            <person name="Harholt J."/>
            <person name="Hattori M."/>
            <person name="Heyl A."/>
            <person name="Hirai T."/>
            <person name="Hiwatashi Y."/>
            <person name="Ishikawa M."/>
            <person name="Iwata M."/>
            <person name="Karol K.G."/>
            <person name="Koehler B."/>
            <person name="Kolukisaoglu U."/>
            <person name="Kubo M."/>
            <person name="Kurata T."/>
            <person name="Lalonde S."/>
            <person name="Li K."/>
            <person name="Li Y."/>
            <person name="Litt A."/>
            <person name="Lyons E."/>
            <person name="Manning G."/>
            <person name="Maruyama T."/>
            <person name="Michael T.P."/>
            <person name="Mikami K."/>
            <person name="Miyazaki S."/>
            <person name="Morinaga S."/>
            <person name="Murata T."/>
            <person name="Mueller-Roeber B."/>
            <person name="Nelson D.R."/>
            <person name="Obara M."/>
            <person name="Oguri Y."/>
            <person name="Olmstead R.G."/>
            <person name="Onodera N."/>
            <person name="Petersen B.L."/>
            <person name="Pils B."/>
            <person name="Prigge M."/>
            <person name="Rensing S.A."/>
            <person name="Riano-Pachon D.M."/>
            <person name="Roberts A.W."/>
            <person name="Sato Y."/>
            <person name="Scheller H.V."/>
            <person name="Schulz B."/>
            <person name="Schulz C."/>
            <person name="Shakirov E.V."/>
            <person name="Shibagaki N."/>
            <person name="Shinohara N."/>
            <person name="Shippen D.E."/>
            <person name="Soerensen I."/>
            <person name="Sotooka R."/>
            <person name="Sugimoto N."/>
            <person name="Sugita M."/>
            <person name="Sumikawa N."/>
            <person name="Tanurdzic M."/>
            <person name="Theissen G."/>
            <person name="Ulvskov P."/>
            <person name="Wakazuki S."/>
            <person name="Weng J.K."/>
            <person name="Willats W.W."/>
            <person name="Wipf D."/>
            <person name="Wolf P.G."/>
            <person name="Yang L."/>
            <person name="Zimmer A.D."/>
            <person name="Zhu Q."/>
            <person name="Mitros T."/>
            <person name="Hellsten U."/>
            <person name="Loque D."/>
            <person name="Otillar R."/>
            <person name="Salamov A."/>
            <person name="Schmutz J."/>
            <person name="Shapiro H."/>
            <person name="Lindquist E."/>
            <person name="Lucas S."/>
            <person name="Rokhsar D."/>
            <person name="Grigoriev I.V."/>
        </authorList>
    </citation>
    <scope>NUCLEOTIDE SEQUENCE [LARGE SCALE GENOMIC DNA]</scope>
</reference>
<dbReference type="GO" id="GO:0005634">
    <property type="term" value="C:nucleus"/>
    <property type="evidence" value="ECO:0000318"/>
    <property type="project" value="GO_Central"/>
</dbReference>
<dbReference type="InterPro" id="IPR049730">
    <property type="entry name" value="SNF2/RAD54-like_C"/>
</dbReference>
<dbReference type="GO" id="GO:0004386">
    <property type="term" value="F:helicase activity"/>
    <property type="evidence" value="ECO:0007669"/>
    <property type="project" value="UniProtKB-KW"/>
</dbReference>
<evidence type="ECO:0000256" key="9">
    <source>
        <dbReference type="PROSITE-ProRule" id="PRU00175"/>
    </source>
</evidence>
<dbReference type="GO" id="GO:0008094">
    <property type="term" value="F:ATP-dependent activity, acting on DNA"/>
    <property type="evidence" value="ECO:0000318"/>
    <property type="project" value="GO_Central"/>
</dbReference>
<keyword evidence="7" id="KW-0862">Zinc</keyword>
<dbReference type="GO" id="GO:0016787">
    <property type="term" value="F:hydrolase activity"/>
    <property type="evidence" value="ECO:0007669"/>
    <property type="project" value="UniProtKB-KW"/>
</dbReference>
<dbReference type="Proteomes" id="UP000001514">
    <property type="component" value="Unassembled WGS sequence"/>
</dbReference>
<dbReference type="InterPro" id="IPR017907">
    <property type="entry name" value="Znf_RING_CS"/>
</dbReference>
<dbReference type="GO" id="GO:0008270">
    <property type="term" value="F:zinc ion binding"/>
    <property type="evidence" value="ECO:0007669"/>
    <property type="project" value="UniProtKB-KW"/>
</dbReference>
<dbReference type="InParanoid" id="D8T6J1"/>
<evidence type="ECO:0000259" key="11">
    <source>
        <dbReference type="PROSITE" id="PS50089"/>
    </source>
</evidence>
<evidence type="ECO:0000256" key="10">
    <source>
        <dbReference type="SAM" id="MobiDB-lite"/>
    </source>
</evidence>
<dbReference type="GO" id="GO:0006281">
    <property type="term" value="P:DNA repair"/>
    <property type="evidence" value="ECO:0000318"/>
    <property type="project" value="GO_Central"/>
</dbReference>
<dbReference type="PANTHER" id="PTHR45626:SF16">
    <property type="entry name" value="ATP-DEPENDENT HELICASE ULS1"/>
    <property type="match status" value="1"/>
</dbReference>
<dbReference type="PANTHER" id="PTHR45626">
    <property type="entry name" value="TRANSCRIPTION TERMINATION FACTOR 2-RELATED"/>
    <property type="match status" value="1"/>
</dbReference>
<feature type="region of interest" description="Disordered" evidence="10">
    <location>
        <begin position="216"/>
        <end position="258"/>
    </location>
</feature>
<dbReference type="FunCoup" id="D8T6J1">
    <property type="interactions" value="2599"/>
</dbReference>
<dbReference type="InterPro" id="IPR027370">
    <property type="entry name" value="Znf-RING_euk"/>
</dbReference>
<evidence type="ECO:0000256" key="1">
    <source>
        <dbReference type="ARBA" id="ARBA00008438"/>
    </source>
</evidence>
<sequence>MTMCQRPVGDPCQKLLEESRICAGGIDQSYTNQEWNAFVDDACVQHGVQGAESVAAQAEPEADMELDQLFFLLKEPEKNLQDIVGQDEILAAPETSPLVQAPQEYTHGVSPSLHDPSSSATFPYYQSSDYDRSSGSVIGAEGEVYDPTLNSTTFTPVCESSWSFGNGAAAKSEVIEISDGEEDEVGIVGEKRKLPLSFASQETTSKAWWYAQEQTNASVKKEENGNAEVLNSDDESDQRDERGGTTRRHYSSEPRVQEDRNLRTILQRMITVDEKEEASPEEGLMTIPLLKHQRIALAWMEKSENRVECSGGILADDQGLGKTVSTIALILKARAPVSKLNLAISETALIESEPVDLDDDEDGDKDDDESSQKLDDRKSSLGRGRKTGGTLVICPTSVLRQWAHEIKAKVTPAANLSILVYHGSSRTRSADDLAKYDVVLTTYPIVSMEVPKQLLPEEKEEDKRNYDDYGLGNFRGYPKKKSKPKKRLSDEKIPESGPLAKVSWYRVVLDEAQSIKNSRTQVARACWGLRAKKRWCLSGTPIQNAIDDLYSYFRFLRFDPLDTYKSFRSEVKDPITRNPVLGYKKLQLILQAEFSEEERIFYNSLELESRRQFQVYAEEGTLQSNYVNILYMLLRLRQACDHPLLVKETNNESTEFDAVENVKKLALERRVELQNTLDRNKSICTICADVPEWAVISWCGHVFCRQCISEKLATSDDTECPFPKCTIQLNSCLLYSLTALRNCNLGIEPTTNNNNKGKKKRQPTDTNGWISSSKIEAVMKLLKNLPVKNPAGPAPDGTRRRAETEKAIVFSQWTSMLDLLEPQLRKADLRFSRLDGTMTVVERDSAVTEFNTNPEVSVMIMSLKAASLGLNMVAACHVLLLDVWWNPTTEDQAIDRAHRIGQTRPVHVSRFTVKNTIEDRILALQERKKQMVSSAFGENEGNNQKSRLTMDDIRFLFSG</sequence>
<proteinExistence type="inferred from homology"/>
<protein>
    <recommendedName>
        <fullName evidence="16">SNF2 family DNA-dependent ATPase</fullName>
    </recommendedName>
</protein>
<keyword evidence="8" id="KW-0067">ATP-binding</keyword>
<dbReference type="InterPro" id="IPR038718">
    <property type="entry name" value="SNF2-like_sf"/>
</dbReference>
<name>D8T6J1_SELML</name>
<dbReference type="STRING" id="88036.D8T6J1"/>
<dbReference type="InterPro" id="IPR050628">
    <property type="entry name" value="SNF2_RAD54_helicase_TF"/>
</dbReference>
<dbReference type="OMA" id="GDAREYK"/>
<dbReference type="GO" id="GO:0005524">
    <property type="term" value="F:ATP binding"/>
    <property type="evidence" value="ECO:0007669"/>
    <property type="project" value="UniProtKB-KW"/>
</dbReference>
<dbReference type="HOGENOM" id="CLU_000315_2_8_1"/>
<evidence type="ECO:0008006" key="16">
    <source>
        <dbReference type="Google" id="ProtNLM"/>
    </source>
</evidence>
<evidence type="ECO:0000259" key="12">
    <source>
        <dbReference type="PROSITE" id="PS51192"/>
    </source>
</evidence>
<dbReference type="AlphaFoldDB" id="D8T6J1"/>
<keyword evidence="2" id="KW-0479">Metal-binding</keyword>
<feature type="region of interest" description="Disordered" evidence="10">
    <location>
        <begin position="456"/>
        <end position="494"/>
    </location>
</feature>
<feature type="compositionally biased region" description="Basic and acidic residues" evidence="10">
    <location>
        <begin position="239"/>
        <end position="258"/>
    </location>
</feature>
<dbReference type="Gramene" id="EFJ07734">
    <property type="protein sequence ID" value="EFJ07734"/>
    <property type="gene ID" value="SELMODRAFT_429547"/>
</dbReference>
<keyword evidence="3" id="KW-0547">Nucleotide-binding</keyword>
<dbReference type="InterPro" id="IPR001650">
    <property type="entry name" value="Helicase_C-like"/>
</dbReference>
<dbReference type="eggNOG" id="KOG1001">
    <property type="taxonomic scope" value="Eukaryota"/>
</dbReference>
<dbReference type="InterPro" id="IPR013083">
    <property type="entry name" value="Znf_RING/FYVE/PHD"/>
</dbReference>
<evidence type="ECO:0000256" key="3">
    <source>
        <dbReference type="ARBA" id="ARBA00022741"/>
    </source>
</evidence>
<dbReference type="PROSITE" id="PS00518">
    <property type="entry name" value="ZF_RING_1"/>
    <property type="match status" value="1"/>
</dbReference>
<dbReference type="SUPFAM" id="SSF57850">
    <property type="entry name" value="RING/U-box"/>
    <property type="match status" value="1"/>
</dbReference>
<evidence type="ECO:0000313" key="14">
    <source>
        <dbReference type="EMBL" id="EFJ07734.1"/>
    </source>
</evidence>
<evidence type="ECO:0000256" key="8">
    <source>
        <dbReference type="ARBA" id="ARBA00022840"/>
    </source>
</evidence>
<evidence type="ECO:0000256" key="7">
    <source>
        <dbReference type="ARBA" id="ARBA00022833"/>
    </source>
</evidence>
<dbReference type="InterPro" id="IPR027417">
    <property type="entry name" value="P-loop_NTPase"/>
</dbReference>
<dbReference type="Pfam" id="PF00176">
    <property type="entry name" value="SNF2-rel_dom"/>
    <property type="match status" value="1"/>
</dbReference>
<keyword evidence="6" id="KW-0347">Helicase</keyword>
<gene>
    <name evidence="14" type="ORF">SELMODRAFT_429547</name>
</gene>
<dbReference type="EMBL" id="GL377681">
    <property type="protein sequence ID" value="EFJ07734.1"/>
    <property type="molecule type" value="Genomic_DNA"/>
</dbReference>
<dbReference type="CDD" id="cd18793">
    <property type="entry name" value="SF2_C_SNF"/>
    <property type="match status" value="1"/>
</dbReference>
<dbReference type="PROSITE" id="PS51194">
    <property type="entry name" value="HELICASE_CTER"/>
    <property type="match status" value="1"/>
</dbReference>
<dbReference type="SUPFAM" id="SSF52540">
    <property type="entry name" value="P-loop containing nucleoside triphosphate hydrolases"/>
    <property type="match status" value="2"/>
</dbReference>
<evidence type="ECO:0000256" key="4">
    <source>
        <dbReference type="ARBA" id="ARBA00022771"/>
    </source>
</evidence>
<feature type="compositionally biased region" description="Basic and acidic residues" evidence="10">
    <location>
        <begin position="456"/>
        <end position="467"/>
    </location>
</feature>
<dbReference type="PROSITE" id="PS50089">
    <property type="entry name" value="ZF_RING_2"/>
    <property type="match status" value="1"/>
</dbReference>
<dbReference type="PROSITE" id="PS51192">
    <property type="entry name" value="HELICASE_ATP_BIND_1"/>
    <property type="match status" value="1"/>
</dbReference>
<dbReference type="Gene3D" id="3.40.50.300">
    <property type="entry name" value="P-loop containing nucleotide triphosphate hydrolases"/>
    <property type="match status" value="1"/>
</dbReference>
<keyword evidence="15" id="KW-1185">Reference proteome</keyword>
<keyword evidence="5" id="KW-0378">Hydrolase</keyword>
<evidence type="ECO:0000313" key="15">
    <source>
        <dbReference type="Proteomes" id="UP000001514"/>
    </source>
</evidence>
<dbReference type="Pfam" id="PF13445">
    <property type="entry name" value="zf-RING_UBOX"/>
    <property type="match status" value="1"/>
</dbReference>
<accession>D8T6J1</accession>
<dbReference type="SMART" id="SM00487">
    <property type="entry name" value="DEXDc"/>
    <property type="match status" value="1"/>
</dbReference>
<dbReference type="Gene3D" id="3.40.50.10810">
    <property type="entry name" value="Tandem AAA-ATPase domain"/>
    <property type="match status" value="3"/>
</dbReference>
<dbReference type="Pfam" id="PF00271">
    <property type="entry name" value="Helicase_C"/>
    <property type="match status" value="1"/>
</dbReference>
<feature type="compositionally biased region" description="Basic residues" evidence="10">
    <location>
        <begin position="477"/>
        <end position="486"/>
    </location>
</feature>
<organism evidence="15">
    <name type="scientific">Selaginella moellendorffii</name>
    <name type="common">Spikemoss</name>
    <dbReference type="NCBI Taxonomy" id="88036"/>
    <lineage>
        <taxon>Eukaryota</taxon>
        <taxon>Viridiplantae</taxon>
        <taxon>Streptophyta</taxon>
        <taxon>Embryophyta</taxon>
        <taxon>Tracheophyta</taxon>
        <taxon>Lycopodiopsida</taxon>
        <taxon>Selaginellales</taxon>
        <taxon>Selaginellaceae</taxon>
        <taxon>Selaginella</taxon>
    </lineage>
</organism>
<feature type="domain" description="Helicase C-terminal" evidence="13">
    <location>
        <begin position="774"/>
        <end position="954"/>
    </location>
</feature>
<comment type="similarity">
    <text evidence="1">Belongs to the SNF2/RAD54 helicase family. RAD16 subfamily.</text>
</comment>
<feature type="domain" description="Helicase ATP-binding" evidence="12">
    <location>
        <begin position="303"/>
        <end position="559"/>
    </location>
</feature>
<dbReference type="CDD" id="cd18008">
    <property type="entry name" value="DEXDc_SHPRH-like"/>
    <property type="match status" value="1"/>
</dbReference>
<dbReference type="SMART" id="SM00490">
    <property type="entry name" value="HELICc"/>
    <property type="match status" value="1"/>
</dbReference>
<dbReference type="InterPro" id="IPR014001">
    <property type="entry name" value="Helicase_ATP-bd"/>
</dbReference>
<evidence type="ECO:0000256" key="5">
    <source>
        <dbReference type="ARBA" id="ARBA00022801"/>
    </source>
</evidence>
<dbReference type="InterPro" id="IPR000330">
    <property type="entry name" value="SNF2_N"/>
</dbReference>
<feature type="domain" description="RING-type" evidence="11">
    <location>
        <begin position="684"/>
        <end position="724"/>
    </location>
</feature>